<feature type="compositionally biased region" description="Acidic residues" evidence="1">
    <location>
        <begin position="320"/>
        <end position="333"/>
    </location>
</feature>
<evidence type="ECO:0000256" key="1">
    <source>
        <dbReference type="SAM" id="MobiDB-lite"/>
    </source>
</evidence>
<accession>A0A0D2P739</accession>
<organism evidence="2 3">
    <name type="scientific">Hypholoma sublateritium (strain FD-334 SS-4)</name>
    <dbReference type="NCBI Taxonomy" id="945553"/>
    <lineage>
        <taxon>Eukaryota</taxon>
        <taxon>Fungi</taxon>
        <taxon>Dikarya</taxon>
        <taxon>Basidiomycota</taxon>
        <taxon>Agaricomycotina</taxon>
        <taxon>Agaricomycetes</taxon>
        <taxon>Agaricomycetidae</taxon>
        <taxon>Agaricales</taxon>
        <taxon>Agaricineae</taxon>
        <taxon>Strophariaceae</taxon>
        <taxon>Hypholoma</taxon>
    </lineage>
</organism>
<keyword evidence="3" id="KW-1185">Reference proteome</keyword>
<reference evidence="3" key="1">
    <citation type="submission" date="2014-04" db="EMBL/GenBank/DDBJ databases">
        <title>Evolutionary Origins and Diversification of the Mycorrhizal Mutualists.</title>
        <authorList>
            <consortium name="DOE Joint Genome Institute"/>
            <consortium name="Mycorrhizal Genomics Consortium"/>
            <person name="Kohler A."/>
            <person name="Kuo A."/>
            <person name="Nagy L.G."/>
            <person name="Floudas D."/>
            <person name="Copeland A."/>
            <person name="Barry K.W."/>
            <person name="Cichocki N."/>
            <person name="Veneault-Fourrey C."/>
            <person name="LaButti K."/>
            <person name="Lindquist E.A."/>
            <person name="Lipzen A."/>
            <person name="Lundell T."/>
            <person name="Morin E."/>
            <person name="Murat C."/>
            <person name="Riley R."/>
            <person name="Ohm R."/>
            <person name="Sun H."/>
            <person name="Tunlid A."/>
            <person name="Henrissat B."/>
            <person name="Grigoriev I.V."/>
            <person name="Hibbett D.S."/>
            <person name="Martin F."/>
        </authorList>
    </citation>
    <scope>NUCLEOTIDE SEQUENCE [LARGE SCALE GENOMIC DNA]</scope>
    <source>
        <strain evidence="3">FD-334 SS-4</strain>
    </source>
</reference>
<dbReference type="OMA" id="RFILLAW"/>
<dbReference type="OrthoDB" id="2610860at2759"/>
<proteinExistence type="predicted"/>
<evidence type="ECO:0000313" key="3">
    <source>
        <dbReference type="Proteomes" id="UP000054270"/>
    </source>
</evidence>
<protein>
    <submittedName>
        <fullName evidence="2">Uncharacterized protein</fullName>
    </submittedName>
</protein>
<gene>
    <name evidence="2" type="ORF">HYPSUDRAFT_52256</name>
</gene>
<feature type="region of interest" description="Disordered" evidence="1">
    <location>
        <begin position="447"/>
        <end position="485"/>
    </location>
</feature>
<name>A0A0D2P739_HYPSF</name>
<feature type="region of interest" description="Disordered" evidence="1">
    <location>
        <begin position="79"/>
        <end position="109"/>
    </location>
</feature>
<evidence type="ECO:0000313" key="2">
    <source>
        <dbReference type="EMBL" id="KJA26769.1"/>
    </source>
</evidence>
<feature type="compositionally biased region" description="Basic and acidic residues" evidence="1">
    <location>
        <begin position="475"/>
        <end position="485"/>
    </location>
</feature>
<feature type="region of interest" description="Disordered" evidence="1">
    <location>
        <begin position="261"/>
        <end position="385"/>
    </location>
</feature>
<dbReference type="AlphaFoldDB" id="A0A0D2P739"/>
<sequence length="485" mass="55200">MSLSNTPPDFDYELPGDVANPSSLKARHKMLQVGYSRQFNPRLLEYIFYTPWNHVLNALVYDIPHILVVPQHVIYRKREDKQAPGGSKISERTNPQQNADSRTPDFGLLHVEDTPIPGKTEAHFAPPWNEMSIQSLFVSLLCEIKRPPSRSTPSPAKFTGRLMQKLDTAKHELYCAAAILFANERLDHQPNSIILIAVSGEWYSWTELRRDHFPDPDVSKKNWFLNAWPTRDLDRKTGTWKMDEEGTLKFQKSVLIKGTKNSNIKKDKNDSLNEQEDNSEDEEDHSNKEEDDSDKEEDDSAEEEADSDREADSSIKEAANSDEDNSDEEEEDDSRNLKEDDPNDEEDKDLDEKNISDLDDDLLGVRGTISESDDSDEETSRSKPHITEYYHRILDDPDLAHIRDTVYQGISTKKGGAIKLARAEWTGAIRLGTHVSNQHLAAIHERLKDVVPKNTRHNKPKPKTSGPGTTRPKTVGRETRASRAR</sequence>
<feature type="compositionally biased region" description="Polar residues" evidence="1">
    <location>
        <begin position="92"/>
        <end position="101"/>
    </location>
</feature>
<feature type="compositionally biased region" description="Acidic residues" evidence="1">
    <location>
        <begin position="273"/>
        <end position="307"/>
    </location>
</feature>
<dbReference type="Proteomes" id="UP000054270">
    <property type="component" value="Unassembled WGS sequence"/>
</dbReference>
<dbReference type="EMBL" id="KN817526">
    <property type="protein sequence ID" value="KJA26769.1"/>
    <property type="molecule type" value="Genomic_DNA"/>
</dbReference>